<dbReference type="PROSITE" id="PS51257">
    <property type="entry name" value="PROKAR_LIPOPROTEIN"/>
    <property type="match status" value="1"/>
</dbReference>
<evidence type="ECO:0000313" key="2">
    <source>
        <dbReference type="Proteomes" id="UP001308005"/>
    </source>
</evidence>
<comment type="caution">
    <text evidence="1">The sequence shown here is derived from an EMBL/GenBank/DDBJ whole genome shotgun (WGS) entry which is preliminary data.</text>
</comment>
<name>A0ABU6D0K7_9GAMM</name>
<accession>A0ABU6D0K7</accession>
<gene>
    <name evidence="1" type="ORF">VSS37_15220</name>
</gene>
<evidence type="ECO:0008006" key="3">
    <source>
        <dbReference type="Google" id="ProtNLM"/>
    </source>
</evidence>
<dbReference type="Proteomes" id="UP001308005">
    <property type="component" value="Unassembled WGS sequence"/>
</dbReference>
<dbReference type="RefSeq" id="WP_324696569.1">
    <property type="nucleotide sequence ID" value="NZ_JAYMYJ010000131.1"/>
</dbReference>
<proteinExistence type="predicted"/>
<organism evidence="1 2">
    <name type="scientific">Candidatus Thiothrix phosphatis</name>
    <dbReference type="NCBI Taxonomy" id="3112415"/>
    <lineage>
        <taxon>Bacteria</taxon>
        <taxon>Pseudomonadati</taxon>
        <taxon>Pseudomonadota</taxon>
        <taxon>Gammaproteobacteria</taxon>
        <taxon>Thiotrichales</taxon>
        <taxon>Thiotrichaceae</taxon>
        <taxon>Thiothrix</taxon>
    </lineage>
</organism>
<protein>
    <recommendedName>
        <fullName evidence="3">Lipoprotein</fullName>
    </recommendedName>
</protein>
<reference evidence="2" key="1">
    <citation type="submission" date="2023-07" db="EMBL/GenBank/DDBJ databases">
        <title>The carbon used by Thiothrix.</title>
        <authorList>
            <person name="Chen L."/>
        </authorList>
    </citation>
    <scope>NUCLEOTIDE SEQUENCE [LARGE SCALE GENOMIC DNA]</scope>
</reference>
<dbReference type="EMBL" id="JAYMYJ010000131">
    <property type="protein sequence ID" value="MEB4592337.1"/>
    <property type="molecule type" value="Genomic_DNA"/>
</dbReference>
<evidence type="ECO:0000313" key="1">
    <source>
        <dbReference type="EMBL" id="MEB4592337.1"/>
    </source>
</evidence>
<keyword evidence="2" id="KW-1185">Reference proteome</keyword>
<sequence length="98" mass="10219">MGRKKVAAMGEQGCWLLAGLLLAGCSGMQLQAGSSFSQATPLRAGASSIASAEIMLTHQYQGCSVSAGLRHFSDVDVPDIHGGFNGVFVEMRGTLARF</sequence>